<proteinExistence type="predicted"/>
<keyword evidence="2" id="KW-1185">Reference proteome</keyword>
<evidence type="ECO:0000313" key="1">
    <source>
        <dbReference type="EMBL" id="GIX71547.1"/>
    </source>
</evidence>
<dbReference type="EMBL" id="BPLR01019763">
    <property type="protein sequence ID" value="GIX71547.1"/>
    <property type="molecule type" value="Genomic_DNA"/>
</dbReference>
<reference evidence="1 2" key="1">
    <citation type="submission" date="2021-06" db="EMBL/GenBank/DDBJ databases">
        <title>Caerostris extrusa draft genome.</title>
        <authorList>
            <person name="Kono N."/>
            <person name="Arakawa K."/>
        </authorList>
    </citation>
    <scope>NUCLEOTIDE SEQUENCE [LARGE SCALE GENOMIC DNA]</scope>
</reference>
<dbReference type="AlphaFoldDB" id="A0AAV4MIV5"/>
<comment type="caution">
    <text evidence="1">The sequence shown here is derived from an EMBL/GenBank/DDBJ whole genome shotgun (WGS) entry which is preliminary data.</text>
</comment>
<evidence type="ECO:0000313" key="2">
    <source>
        <dbReference type="Proteomes" id="UP001054945"/>
    </source>
</evidence>
<dbReference type="Proteomes" id="UP001054945">
    <property type="component" value="Unassembled WGS sequence"/>
</dbReference>
<name>A0AAV4MIV5_CAEEX</name>
<protein>
    <submittedName>
        <fullName evidence="1">Uncharacterized protein</fullName>
    </submittedName>
</protein>
<sequence length="135" mass="15013">MTPKRPQIDFIITPLAIAEAEAQLPFRAQPLRILAALLLLLRKTFPLLPPMSVLALSSASAAPSFLSFAPLPIATLAWCAKEKGSDRGEHPSPTSVQQKEFWQWGILWMLVGGDWCRTRWALISGYECQKKIGKL</sequence>
<gene>
    <name evidence="1" type="ORF">CEXT_786241</name>
</gene>
<organism evidence="1 2">
    <name type="scientific">Caerostris extrusa</name>
    <name type="common">Bark spider</name>
    <name type="synonym">Caerostris bankana</name>
    <dbReference type="NCBI Taxonomy" id="172846"/>
    <lineage>
        <taxon>Eukaryota</taxon>
        <taxon>Metazoa</taxon>
        <taxon>Ecdysozoa</taxon>
        <taxon>Arthropoda</taxon>
        <taxon>Chelicerata</taxon>
        <taxon>Arachnida</taxon>
        <taxon>Araneae</taxon>
        <taxon>Araneomorphae</taxon>
        <taxon>Entelegynae</taxon>
        <taxon>Araneoidea</taxon>
        <taxon>Araneidae</taxon>
        <taxon>Caerostris</taxon>
    </lineage>
</organism>
<accession>A0AAV4MIV5</accession>